<organism evidence="5 6">
    <name type="scientific">Campylobacter peloridis</name>
    <dbReference type="NCBI Taxonomy" id="488546"/>
    <lineage>
        <taxon>Bacteria</taxon>
        <taxon>Pseudomonadati</taxon>
        <taxon>Campylobacterota</taxon>
        <taxon>Epsilonproteobacteria</taxon>
        <taxon>Campylobacterales</taxon>
        <taxon>Campylobacteraceae</taxon>
        <taxon>Campylobacter</taxon>
    </lineage>
</organism>
<evidence type="ECO:0000256" key="2">
    <source>
        <dbReference type="ARBA" id="ARBA00006171"/>
    </source>
</evidence>
<dbReference type="Gene3D" id="3.40.50.1000">
    <property type="entry name" value="HAD superfamily/HAD-like"/>
    <property type="match status" value="1"/>
</dbReference>
<comment type="caution">
    <text evidence="5">The sequence shown here is derived from an EMBL/GenBank/DDBJ whole genome shotgun (WGS) entry which is preliminary data.</text>
</comment>
<dbReference type="NCBIfam" id="TIGR01509">
    <property type="entry name" value="HAD-SF-IA-v3"/>
    <property type="match status" value="1"/>
</dbReference>
<dbReference type="RefSeq" id="WP_147575760.1">
    <property type="nucleotide sequence ID" value="NZ_VOWB01000052.1"/>
</dbReference>
<dbReference type="InterPro" id="IPR023198">
    <property type="entry name" value="PGP-like_dom2"/>
</dbReference>
<dbReference type="GO" id="GO:0003824">
    <property type="term" value="F:catalytic activity"/>
    <property type="evidence" value="ECO:0007669"/>
    <property type="project" value="UniProtKB-ARBA"/>
</dbReference>
<accession>A0A5C7DZC1</accession>
<dbReference type="PANTHER" id="PTHR46193:SF9">
    <property type="entry name" value="HALOACID DEHALOGENASE-LIKE HYDROLASE DOMAIN-CONTAINING PROTEIN SGPP"/>
    <property type="match status" value="1"/>
</dbReference>
<dbReference type="SFLD" id="SFLDS00003">
    <property type="entry name" value="Haloacid_Dehalogenase"/>
    <property type="match status" value="1"/>
</dbReference>
<keyword evidence="4" id="KW-0460">Magnesium</keyword>
<sequence length="211" mass="24489">MYKIKAILFDMDGVLIEAKDWHYDALNKALRLFGMEISRIEHLTTFDGLPTKDKLKMLSLEKGLPMGLHGFINDLKQQYTMDLVYSLCKPRFHHEYALSKLKESGYKMAVCSNSIRNTIEIMMQKASLDVYLDFYISNEDVEKGKPDPEMYNKAIEKMNLHPKECMIIEDNENGIKAARASGANVMIVEEITEVNYENILRHINNFQKENR</sequence>
<dbReference type="InterPro" id="IPR006439">
    <property type="entry name" value="HAD-SF_hydro_IA"/>
</dbReference>
<dbReference type="InterPro" id="IPR041492">
    <property type="entry name" value="HAD_2"/>
</dbReference>
<dbReference type="Pfam" id="PF13419">
    <property type="entry name" value="HAD_2"/>
    <property type="match status" value="1"/>
</dbReference>
<dbReference type="SFLD" id="SFLDG01129">
    <property type="entry name" value="C1.5:_HAD__Beta-PGM__Phosphata"/>
    <property type="match status" value="1"/>
</dbReference>
<protein>
    <submittedName>
        <fullName evidence="5">HAD family phosphatase</fullName>
    </submittedName>
</protein>
<dbReference type="InterPro" id="IPR023214">
    <property type="entry name" value="HAD_sf"/>
</dbReference>
<dbReference type="AlphaFoldDB" id="A0A5C7DZC1"/>
<comment type="similarity">
    <text evidence="2">Belongs to the HAD-like hydrolase superfamily. CbbY/CbbZ/Gph/YieH family.</text>
</comment>
<keyword evidence="3" id="KW-0479">Metal-binding</keyword>
<evidence type="ECO:0000256" key="1">
    <source>
        <dbReference type="ARBA" id="ARBA00001946"/>
    </source>
</evidence>
<dbReference type="GO" id="GO:0046872">
    <property type="term" value="F:metal ion binding"/>
    <property type="evidence" value="ECO:0007669"/>
    <property type="project" value="UniProtKB-KW"/>
</dbReference>
<evidence type="ECO:0000313" key="5">
    <source>
        <dbReference type="EMBL" id="TXE80495.1"/>
    </source>
</evidence>
<dbReference type="SUPFAM" id="SSF56784">
    <property type="entry name" value="HAD-like"/>
    <property type="match status" value="1"/>
</dbReference>
<name>A0A5C7DZC1_9BACT</name>
<dbReference type="Gene3D" id="1.10.150.240">
    <property type="entry name" value="Putative phosphatase, domain 2"/>
    <property type="match status" value="1"/>
</dbReference>
<proteinExistence type="inferred from homology"/>
<dbReference type="InterPro" id="IPR051600">
    <property type="entry name" value="Beta-PGM-like"/>
</dbReference>
<evidence type="ECO:0000313" key="6">
    <source>
        <dbReference type="Proteomes" id="UP000321310"/>
    </source>
</evidence>
<comment type="cofactor">
    <cofactor evidence="1">
        <name>Mg(2+)</name>
        <dbReference type="ChEBI" id="CHEBI:18420"/>
    </cofactor>
</comment>
<dbReference type="InterPro" id="IPR036412">
    <property type="entry name" value="HAD-like_sf"/>
</dbReference>
<gene>
    <name evidence="5" type="ORF">FPD46_06015</name>
</gene>
<reference evidence="5 6" key="1">
    <citation type="submission" date="2019-07" db="EMBL/GenBank/DDBJ databases">
        <title>Rapid identification of Enteric Bacteria from Whole Genome Sequences (WGS) using Average Nucleotide Identity (ANI).</title>
        <authorList>
            <person name="Lane C."/>
        </authorList>
    </citation>
    <scope>NUCLEOTIDE SEQUENCE [LARGE SCALE GENOMIC DNA]</scope>
    <source>
        <strain evidence="5 6">2016D-0250</strain>
    </source>
</reference>
<dbReference type="Proteomes" id="UP000321310">
    <property type="component" value="Unassembled WGS sequence"/>
</dbReference>
<dbReference type="NCBIfam" id="TIGR01549">
    <property type="entry name" value="HAD-SF-IA-v1"/>
    <property type="match status" value="1"/>
</dbReference>
<dbReference type="PANTHER" id="PTHR46193">
    <property type="entry name" value="6-PHOSPHOGLUCONATE PHOSPHATASE"/>
    <property type="match status" value="1"/>
</dbReference>
<dbReference type="CDD" id="cd07505">
    <property type="entry name" value="HAD_BPGM-like"/>
    <property type="match status" value="1"/>
</dbReference>
<evidence type="ECO:0000256" key="3">
    <source>
        <dbReference type="ARBA" id="ARBA00022723"/>
    </source>
</evidence>
<dbReference type="EMBL" id="VOWB01000052">
    <property type="protein sequence ID" value="TXE80495.1"/>
    <property type="molecule type" value="Genomic_DNA"/>
</dbReference>
<evidence type="ECO:0000256" key="4">
    <source>
        <dbReference type="ARBA" id="ARBA00022842"/>
    </source>
</evidence>